<reference evidence="2 3" key="1">
    <citation type="submission" date="2017-06" db="EMBL/GenBank/DDBJ databases">
        <authorList>
            <person name="Kim H.J."/>
            <person name="Triplett B.A."/>
        </authorList>
    </citation>
    <scope>NUCLEOTIDE SEQUENCE [LARGE SCALE GENOMIC DNA]</scope>
    <source>
        <strain evidence="2 3">DSM 14713</strain>
    </source>
</reference>
<proteinExistence type="predicted"/>
<keyword evidence="1" id="KW-1133">Transmembrane helix</keyword>
<dbReference type="RefSeq" id="WP_095977183.1">
    <property type="nucleotide sequence ID" value="NZ_CP022163.1"/>
</dbReference>
<dbReference type="AlphaFoldDB" id="A0A250IBI7"/>
<dbReference type="OrthoDB" id="3524974at2"/>
<dbReference type="Proteomes" id="UP000217289">
    <property type="component" value="Chromosome"/>
</dbReference>
<keyword evidence="3" id="KW-1185">Reference proteome</keyword>
<organism evidence="2 3">
    <name type="scientific">Melittangium boletus DSM 14713</name>
    <dbReference type="NCBI Taxonomy" id="1294270"/>
    <lineage>
        <taxon>Bacteria</taxon>
        <taxon>Pseudomonadati</taxon>
        <taxon>Myxococcota</taxon>
        <taxon>Myxococcia</taxon>
        <taxon>Myxococcales</taxon>
        <taxon>Cystobacterineae</taxon>
        <taxon>Archangiaceae</taxon>
        <taxon>Melittangium</taxon>
    </lineage>
</organism>
<keyword evidence="1" id="KW-0472">Membrane</keyword>
<dbReference type="KEGG" id="mbd:MEBOL_001959"/>
<name>A0A250IBI7_9BACT</name>
<accession>A0A250IBI7</accession>
<feature type="transmembrane region" description="Helical" evidence="1">
    <location>
        <begin position="12"/>
        <end position="32"/>
    </location>
</feature>
<evidence type="ECO:0000313" key="2">
    <source>
        <dbReference type="EMBL" id="ATB28511.1"/>
    </source>
</evidence>
<evidence type="ECO:0000313" key="3">
    <source>
        <dbReference type="Proteomes" id="UP000217289"/>
    </source>
</evidence>
<evidence type="ECO:0000256" key="1">
    <source>
        <dbReference type="SAM" id="Phobius"/>
    </source>
</evidence>
<feature type="transmembrane region" description="Helical" evidence="1">
    <location>
        <begin position="83"/>
        <end position="104"/>
    </location>
</feature>
<gene>
    <name evidence="2" type="ORF">MEBOL_001959</name>
</gene>
<sequence length="175" mass="18910">MRAPSTPPEEEPFPASALLHPVSLGALVLWVLNDHVFKARWPSGWTGKLSDVAGLVFFPLLLQAGWEVLAARGGRAVRPSRRVLLASVLFTAVGFSAIQVWPWAAEAWRWGLGALQWPVRALVAGVRGGPLPSLRPVFHVADAEDLLALPALGLALWTGWRRSRAPVDAGLTSTF</sequence>
<protein>
    <submittedName>
        <fullName evidence="2">Uncharacterized protein</fullName>
    </submittedName>
</protein>
<dbReference type="EMBL" id="CP022163">
    <property type="protein sequence ID" value="ATB28511.1"/>
    <property type="molecule type" value="Genomic_DNA"/>
</dbReference>
<keyword evidence="1" id="KW-0812">Transmembrane</keyword>
<feature type="transmembrane region" description="Helical" evidence="1">
    <location>
        <begin position="52"/>
        <end position="71"/>
    </location>
</feature>